<feature type="transmembrane region" description="Helical" evidence="3">
    <location>
        <begin position="5"/>
        <end position="25"/>
    </location>
</feature>
<accession>A0A1W1XQD9</accession>
<dbReference type="GO" id="GO:0016020">
    <property type="term" value="C:membrane"/>
    <property type="evidence" value="ECO:0007669"/>
    <property type="project" value="InterPro"/>
</dbReference>
<keyword evidence="3" id="KW-0472">Membrane</keyword>
<dbReference type="CDD" id="cd11386">
    <property type="entry name" value="MCP_signal"/>
    <property type="match status" value="1"/>
</dbReference>
<dbReference type="PANTHER" id="PTHR32089:SF112">
    <property type="entry name" value="LYSOZYME-LIKE PROTEIN-RELATED"/>
    <property type="match status" value="1"/>
</dbReference>
<evidence type="ECO:0000313" key="6">
    <source>
        <dbReference type="Proteomes" id="UP000192468"/>
    </source>
</evidence>
<dbReference type="AlphaFoldDB" id="A0A1W1XQD9"/>
<dbReference type="Gene3D" id="1.10.287.950">
    <property type="entry name" value="Methyl-accepting chemotaxis protein"/>
    <property type="match status" value="1"/>
</dbReference>
<dbReference type="PROSITE" id="PS50111">
    <property type="entry name" value="CHEMOTAXIS_TRANSDUC_2"/>
    <property type="match status" value="1"/>
</dbReference>
<dbReference type="Pfam" id="PF00015">
    <property type="entry name" value="MCPsignal"/>
    <property type="match status" value="1"/>
</dbReference>
<keyword evidence="3" id="KW-1133">Transmembrane helix</keyword>
<sequence>MINIILICIIVILIILGLGIFIKIINPLNKLINQLESESDDFNSFNIKQKGLIGRLISQIIKLNNKTLTTSTVDSSELNNEFNDLSSETAKALALISKINTLMEDTTNGALLQSENVTKSTSAMNDISIGIQETSKNIQTASELVSETTNSASTGQQAINKAMEQMKSIGSNISELYTTIKQLESFSTEINTILGIITGISGQTNLLALNAAIEAARAGESGRGFSVVAEEVRKLAEQSSTSAKQIGILIENIQNKTKEAVNSTNVSIEGIKTGINSVNLAGDAFKKVSDSIYNVDGRIQELASNAEQISSSTGQIIGLIDFTRKVQDGGVDKIQKTCEVVKTEIEIIDNIHKTVSAVN</sequence>
<gene>
    <name evidence="5" type="ORF">SAMN02745134_02707</name>
</gene>
<dbReference type="GO" id="GO:0007165">
    <property type="term" value="P:signal transduction"/>
    <property type="evidence" value="ECO:0007669"/>
    <property type="project" value="UniProtKB-KW"/>
</dbReference>
<keyword evidence="6" id="KW-1185">Reference proteome</keyword>
<evidence type="ECO:0000256" key="3">
    <source>
        <dbReference type="SAM" id="Phobius"/>
    </source>
</evidence>
<evidence type="ECO:0000256" key="2">
    <source>
        <dbReference type="PROSITE-ProRule" id="PRU00284"/>
    </source>
</evidence>
<evidence type="ECO:0000259" key="4">
    <source>
        <dbReference type="PROSITE" id="PS50111"/>
    </source>
</evidence>
<organism evidence="5 6">
    <name type="scientific">Clostridium acidisoli DSM 12555</name>
    <dbReference type="NCBI Taxonomy" id="1121291"/>
    <lineage>
        <taxon>Bacteria</taxon>
        <taxon>Bacillati</taxon>
        <taxon>Bacillota</taxon>
        <taxon>Clostridia</taxon>
        <taxon>Eubacteriales</taxon>
        <taxon>Clostridiaceae</taxon>
        <taxon>Clostridium</taxon>
    </lineage>
</organism>
<dbReference type="SUPFAM" id="SSF58104">
    <property type="entry name" value="Methyl-accepting chemotaxis protein (MCP) signaling domain"/>
    <property type="match status" value="1"/>
</dbReference>
<protein>
    <submittedName>
        <fullName evidence="5">Methyl-accepting chemotaxis protein</fullName>
    </submittedName>
</protein>
<evidence type="ECO:0000313" key="5">
    <source>
        <dbReference type="EMBL" id="SMC26094.1"/>
    </source>
</evidence>
<name>A0A1W1XQD9_9CLOT</name>
<dbReference type="STRING" id="1121291.SAMN02745134_02707"/>
<proteinExistence type="predicted"/>
<keyword evidence="3" id="KW-0812">Transmembrane</keyword>
<dbReference type="PANTHER" id="PTHR32089">
    <property type="entry name" value="METHYL-ACCEPTING CHEMOTAXIS PROTEIN MCPB"/>
    <property type="match status" value="1"/>
</dbReference>
<reference evidence="5 6" key="1">
    <citation type="submission" date="2017-04" db="EMBL/GenBank/DDBJ databases">
        <authorList>
            <person name="Afonso C.L."/>
            <person name="Miller P.J."/>
            <person name="Scott M.A."/>
            <person name="Spackman E."/>
            <person name="Goraichik I."/>
            <person name="Dimitrov K.M."/>
            <person name="Suarez D.L."/>
            <person name="Swayne D.E."/>
        </authorList>
    </citation>
    <scope>NUCLEOTIDE SEQUENCE [LARGE SCALE GENOMIC DNA]</scope>
    <source>
        <strain evidence="5 6">DSM 12555</strain>
    </source>
</reference>
<evidence type="ECO:0000256" key="1">
    <source>
        <dbReference type="ARBA" id="ARBA00023224"/>
    </source>
</evidence>
<dbReference type="InterPro" id="IPR004089">
    <property type="entry name" value="MCPsignal_dom"/>
</dbReference>
<dbReference type="Proteomes" id="UP000192468">
    <property type="component" value="Unassembled WGS sequence"/>
</dbReference>
<dbReference type="OrthoDB" id="9760371at2"/>
<feature type="domain" description="Methyl-accepting transducer" evidence="4">
    <location>
        <begin position="88"/>
        <end position="324"/>
    </location>
</feature>
<keyword evidence="1 2" id="KW-0807">Transducer</keyword>
<dbReference type="SMART" id="SM00283">
    <property type="entry name" value="MA"/>
    <property type="match status" value="1"/>
</dbReference>
<dbReference type="RefSeq" id="WP_084116525.1">
    <property type="nucleotide sequence ID" value="NZ_FWXH01000011.1"/>
</dbReference>
<dbReference type="EMBL" id="FWXH01000011">
    <property type="protein sequence ID" value="SMC26094.1"/>
    <property type="molecule type" value="Genomic_DNA"/>
</dbReference>